<sequence>MQRKFDQLDDVWPAGLGRRLGAMLYDALLVLAIWLLITVLHVAFVRLILGLDAELVGQGAPQRLTLQLALLVGAFLFFAFSWMRGGMTLGMQAWRLRVQTRNGYSITLSQSLVRYLVAWLSLAAFGLGYLWVLFDSERRSWPDIASGTRIVVIPKASRR</sequence>
<accession>A0ABX0PRP3</accession>
<dbReference type="EMBL" id="JAAQTO010000025">
    <property type="protein sequence ID" value="NIC05816.1"/>
    <property type="molecule type" value="Genomic_DNA"/>
</dbReference>
<evidence type="ECO:0000313" key="9">
    <source>
        <dbReference type="Proteomes" id="UP001318321"/>
    </source>
</evidence>
<dbReference type="InterPro" id="IPR051791">
    <property type="entry name" value="Pra-immunoreactive"/>
</dbReference>
<organism evidence="8 9">
    <name type="scientific">Billgrantia bachuensis</name>
    <dbReference type="NCBI Taxonomy" id="2717286"/>
    <lineage>
        <taxon>Bacteria</taxon>
        <taxon>Pseudomonadati</taxon>
        <taxon>Pseudomonadota</taxon>
        <taxon>Gammaproteobacteria</taxon>
        <taxon>Oceanospirillales</taxon>
        <taxon>Halomonadaceae</taxon>
        <taxon>Billgrantia</taxon>
    </lineage>
</organism>
<dbReference type="Proteomes" id="UP001318321">
    <property type="component" value="Unassembled WGS sequence"/>
</dbReference>
<dbReference type="RefSeq" id="WP_167113904.1">
    <property type="nucleotide sequence ID" value="NZ_JAAQTO010000025.1"/>
</dbReference>
<keyword evidence="2" id="KW-1003">Cell membrane</keyword>
<comment type="subcellular location">
    <subcellularLocation>
        <location evidence="1">Cell membrane</location>
        <topology evidence="1">Multi-pass membrane protein</topology>
    </subcellularLocation>
</comment>
<dbReference type="Pfam" id="PF06271">
    <property type="entry name" value="RDD"/>
    <property type="match status" value="1"/>
</dbReference>
<feature type="transmembrane region" description="Helical" evidence="6">
    <location>
        <begin position="112"/>
        <end position="134"/>
    </location>
</feature>
<gene>
    <name evidence="8" type="ORF">HBJ55_10300</name>
</gene>
<evidence type="ECO:0000256" key="5">
    <source>
        <dbReference type="ARBA" id="ARBA00023136"/>
    </source>
</evidence>
<evidence type="ECO:0000256" key="1">
    <source>
        <dbReference type="ARBA" id="ARBA00004651"/>
    </source>
</evidence>
<feature type="transmembrane region" description="Helical" evidence="6">
    <location>
        <begin position="69"/>
        <end position="91"/>
    </location>
</feature>
<dbReference type="PANTHER" id="PTHR36115:SF10">
    <property type="entry name" value="RDD DOMAIN-CONTAINING PROTEIN"/>
    <property type="match status" value="1"/>
</dbReference>
<keyword evidence="5 6" id="KW-0472">Membrane</keyword>
<feature type="transmembrane region" description="Helical" evidence="6">
    <location>
        <begin position="28"/>
        <end position="49"/>
    </location>
</feature>
<evidence type="ECO:0000313" key="8">
    <source>
        <dbReference type="EMBL" id="NIC05816.1"/>
    </source>
</evidence>
<name>A0ABX0PRP3_9GAMM</name>
<dbReference type="PANTHER" id="PTHR36115">
    <property type="entry name" value="PROLINE-RICH ANTIGEN HOMOLOG-RELATED"/>
    <property type="match status" value="1"/>
</dbReference>
<evidence type="ECO:0000256" key="2">
    <source>
        <dbReference type="ARBA" id="ARBA00022475"/>
    </source>
</evidence>
<keyword evidence="3 6" id="KW-0812">Transmembrane</keyword>
<evidence type="ECO:0000256" key="6">
    <source>
        <dbReference type="SAM" id="Phobius"/>
    </source>
</evidence>
<protein>
    <submittedName>
        <fullName evidence="8">RDD family protein</fullName>
    </submittedName>
</protein>
<evidence type="ECO:0000256" key="3">
    <source>
        <dbReference type="ARBA" id="ARBA00022692"/>
    </source>
</evidence>
<keyword evidence="9" id="KW-1185">Reference proteome</keyword>
<evidence type="ECO:0000256" key="4">
    <source>
        <dbReference type="ARBA" id="ARBA00022989"/>
    </source>
</evidence>
<feature type="domain" description="RDD" evidence="7">
    <location>
        <begin position="13"/>
        <end position="147"/>
    </location>
</feature>
<keyword evidence="4 6" id="KW-1133">Transmembrane helix</keyword>
<evidence type="ECO:0000259" key="7">
    <source>
        <dbReference type="Pfam" id="PF06271"/>
    </source>
</evidence>
<dbReference type="InterPro" id="IPR010432">
    <property type="entry name" value="RDD"/>
</dbReference>
<comment type="caution">
    <text evidence="8">The sequence shown here is derived from an EMBL/GenBank/DDBJ whole genome shotgun (WGS) entry which is preliminary data.</text>
</comment>
<proteinExistence type="predicted"/>
<reference evidence="8 9" key="1">
    <citation type="submission" date="2020-03" db="EMBL/GenBank/DDBJ databases">
        <title>Identification of Halomonas strains.</title>
        <authorList>
            <person name="Xiao Z."/>
            <person name="Dong F."/>
            <person name="Wang Z."/>
            <person name="Zhao J.-Y."/>
        </authorList>
    </citation>
    <scope>NUCLEOTIDE SEQUENCE [LARGE SCALE GENOMIC DNA]</scope>
    <source>
        <strain evidence="8 9">DX6</strain>
    </source>
</reference>